<feature type="compositionally biased region" description="Polar residues" evidence="1">
    <location>
        <begin position="343"/>
        <end position="363"/>
    </location>
</feature>
<feature type="region of interest" description="Disordered" evidence="1">
    <location>
        <begin position="1090"/>
        <end position="1148"/>
    </location>
</feature>
<feature type="compositionally biased region" description="Polar residues" evidence="1">
    <location>
        <begin position="964"/>
        <end position="977"/>
    </location>
</feature>
<feature type="region of interest" description="Disordered" evidence="1">
    <location>
        <begin position="857"/>
        <end position="884"/>
    </location>
</feature>
<feature type="region of interest" description="Disordered" evidence="1">
    <location>
        <begin position="134"/>
        <end position="157"/>
    </location>
</feature>
<protein>
    <submittedName>
        <fullName evidence="2">Uncharacterized protein</fullName>
    </submittedName>
</protein>
<feature type="compositionally biased region" description="Basic and acidic residues" evidence="1">
    <location>
        <begin position="865"/>
        <end position="884"/>
    </location>
</feature>
<feature type="region of interest" description="Disordered" evidence="1">
    <location>
        <begin position="923"/>
        <end position="1025"/>
    </location>
</feature>
<sequence>MEKLDGSGAGTSSHLSQTSTYIAVPLDTVQKDQKFLSYKGPTAFESSRKQITPSPRTSNVQILPHCQHNNESYLRQSTVLTHRPTGQIGNYGFTAVLPKDNYPQHKSQRSCSNDRPPEIPATAKKVLLRHCPVHSSSSSSFEHQKASSASKATNRSQQSLTIVLNTNNLSESWQNNLYNQQQHVKTTKNLPKDSVCQGSFINVGVILSRGKAITFQTSMNKRKTNDEEMKKDKLHQQNACMPKDIYQQKYATQKAIAVVTPLTQKAVVGFTLSNPAKVKEGGPETRAVPNKNDHRPYIPHICQSTANESEAKSINESTFQTKEVPSVLANEFPHCVKDDRPVKNNQLPGPSENLSPVSHNSVSVEKREVLQQSPTDYNYSEYDATVMSRNPVGTKTTMDPRMEKLSTAPVQEWSLQRLCSFITQLEQMQRRQQKDVPYDDLFNEMLKLYWNGDYQKLCDAAKSNLYSDIMKEVRLHCQTENPVILQGVSRERLNEIASSFHILEHGSVPPKMGYRSSWLNLSENLYDIPSEHYDLSSLMTLHCKQTKTPDKEAPVKEMENMSEPTNEKRKASNKPLSGRKKQRKTLTPEHQKNSERKEPVGVTVENTRSGKETEGQNGTDVKNMTVENSVQSEQQNQINQAPLLESLSTQASDVSDHCAKSRILLKLLTTDTITTPELDINDFADCVSDKKSILPPEKTGEPDVEANNMNNEDAPSLTDSSQVTVESLDQDKMCVDMEIKSDEMSNGIELEKYCCLPKWLQVLGYRNGGLCKCEKMSELSHQADASDKGVKEVNIEKNRYPFDKPCEFTGTDICELKEKRRRKKPSPVADDDSMDELEIVEVITNYEDVLKLANAMSEQATSHESTSHESASGRDRNKEITTEEFKRRETLINLTLFGNLHARQKKNTSGFLSSDKVHLPPETLNVRIGSGCNEQPNSAKSPKRSHTPKQQVWNTWKKTRVPSKISTNRVSKNQNPAKSPESKNDRSEAKYKRAFYLTSAKKQKNTNRDQPKKKSRKKIRLTRQDQIRKLKRNKRLASFNLKKRWNYANHGRQLMKTSFDSTQVINARKNKLNTGLALNFGVLPESFNMSNGSSSEKANQPASAESSSKVKTVVQIKRTWSMSGTWSESPKKKQWPKSTPTLPNSSGISTFQEFKKKYEEKKQRIPLSY</sequence>
<keyword evidence="3" id="KW-1185">Reference proteome</keyword>
<feature type="compositionally biased region" description="Basic and acidic residues" evidence="1">
    <location>
        <begin position="586"/>
        <end position="599"/>
    </location>
</feature>
<organism evidence="2 3">
    <name type="scientific">Hemibagrus guttatus</name>
    <dbReference type="NCBI Taxonomy" id="175788"/>
    <lineage>
        <taxon>Eukaryota</taxon>
        <taxon>Metazoa</taxon>
        <taxon>Chordata</taxon>
        <taxon>Craniata</taxon>
        <taxon>Vertebrata</taxon>
        <taxon>Euteleostomi</taxon>
        <taxon>Actinopterygii</taxon>
        <taxon>Neopterygii</taxon>
        <taxon>Teleostei</taxon>
        <taxon>Ostariophysi</taxon>
        <taxon>Siluriformes</taxon>
        <taxon>Bagridae</taxon>
        <taxon>Hemibagrus</taxon>
    </lineage>
</organism>
<proteinExistence type="predicted"/>
<reference evidence="2" key="1">
    <citation type="submission" date="2023-06" db="EMBL/GenBank/DDBJ databases">
        <title>Male Hemibagrus guttatus genome.</title>
        <authorList>
            <person name="Bian C."/>
        </authorList>
    </citation>
    <scope>NUCLEOTIDE SEQUENCE</scope>
    <source>
        <strain evidence="2">Male_cb2023</strain>
        <tissue evidence="2">Muscle</tissue>
    </source>
</reference>
<evidence type="ECO:0000256" key="1">
    <source>
        <dbReference type="SAM" id="MobiDB-lite"/>
    </source>
</evidence>
<dbReference type="Proteomes" id="UP001274896">
    <property type="component" value="Unassembled WGS sequence"/>
</dbReference>
<feature type="compositionally biased region" description="Low complexity" evidence="1">
    <location>
        <begin position="135"/>
        <end position="150"/>
    </location>
</feature>
<feature type="region of interest" description="Disordered" evidence="1">
    <location>
        <begin position="547"/>
        <end position="622"/>
    </location>
</feature>
<evidence type="ECO:0000313" key="3">
    <source>
        <dbReference type="Proteomes" id="UP001274896"/>
    </source>
</evidence>
<feature type="compositionally biased region" description="Polar residues" evidence="1">
    <location>
        <begin position="1090"/>
        <end position="1110"/>
    </location>
</feature>
<feature type="compositionally biased region" description="Polar residues" evidence="1">
    <location>
        <begin position="707"/>
        <end position="723"/>
    </location>
</feature>
<feature type="compositionally biased region" description="Polar residues" evidence="1">
    <location>
        <begin position="1118"/>
        <end position="1128"/>
    </location>
</feature>
<comment type="caution">
    <text evidence="2">The sequence shown here is derived from an EMBL/GenBank/DDBJ whole genome shotgun (WGS) entry which is preliminary data.</text>
</comment>
<feature type="compositionally biased region" description="Basic and acidic residues" evidence="1">
    <location>
        <begin position="547"/>
        <end position="570"/>
    </location>
</feature>
<gene>
    <name evidence="2" type="ORF">QTP70_017760</name>
</gene>
<evidence type="ECO:0000313" key="2">
    <source>
        <dbReference type="EMBL" id="KAK3526202.1"/>
    </source>
</evidence>
<name>A0AAE0QNL1_9TELE</name>
<accession>A0AAE0QNL1</accession>
<feature type="compositionally biased region" description="Basic and acidic residues" evidence="1">
    <location>
        <begin position="980"/>
        <end position="991"/>
    </location>
</feature>
<feature type="region of interest" description="Disordered" evidence="1">
    <location>
        <begin position="690"/>
        <end position="723"/>
    </location>
</feature>
<dbReference type="AlphaFoldDB" id="A0AAE0QNL1"/>
<dbReference type="EMBL" id="JAUCMX010000013">
    <property type="protein sequence ID" value="KAK3526202.1"/>
    <property type="molecule type" value="Genomic_DNA"/>
</dbReference>
<feature type="region of interest" description="Disordered" evidence="1">
    <location>
        <begin position="336"/>
        <end position="364"/>
    </location>
</feature>
<feature type="compositionally biased region" description="Polar residues" evidence="1">
    <location>
        <begin position="1136"/>
        <end position="1148"/>
    </location>
</feature>